<name>A0A0M2SPQ6_9BACI</name>
<gene>
    <name evidence="3" type="ORF">WQ57_20255</name>
</gene>
<dbReference type="Pfam" id="PF01471">
    <property type="entry name" value="PG_binding_1"/>
    <property type="match status" value="1"/>
</dbReference>
<evidence type="ECO:0000259" key="2">
    <source>
        <dbReference type="Pfam" id="PF07486"/>
    </source>
</evidence>
<dbReference type="InterPro" id="IPR036365">
    <property type="entry name" value="PGBD-like_sf"/>
</dbReference>
<accession>A0A0M2SPQ6</accession>
<evidence type="ECO:0000259" key="1">
    <source>
        <dbReference type="Pfam" id="PF01471"/>
    </source>
</evidence>
<keyword evidence="3" id="KW-0378">Hydrolase</keyword>
<dbReference type="Gene3D" id="6.20.240.60">
    <property type="match status" value="1"/>
</dbReference>
<dbReference type="InterPro" id="IPR036366">
    <property type="entry name" value="PGBDSf"/>
</dbReference>
<dbReference type="Gene3D" id="1.10.10.2520">
    <property type="entry name" value="Cell wall hydrolase SleB, domain 1"/>
    <property type="match status" value="1"/>
</dbReference>
<dbReference type="Proteomes" id="UP000034166">
    <property type="component" value="Unassembled WGS sequence"/>
</dbReference>
<dbReference type="OrthoDB" id="9785345at2"/>
<dbReference type="EMBL" id="LAYY01000036">
    <property type="protein sequence ID" value="KKK36233.1"/>
    <property type="molecule type" value="Genomic_DNA"/>
</dbReference>
<dbReference type="PATRIC" id="fig|1408103.3.peg.4488"/>
<dbReference type="SUPFAM" id="SSF47090">
    <property type="entry name" value="PGBD-like"/>
    <property type="match status" value="1"/>
</dbReference>
<proteinExistence type="predicted"/>
<dbReference type="Pfam" id="PF07486">
    <property type="entry name" value="Hydrolase_2"/>
    <property type="match status" value="1"/>
</dbReference>
<evidence type="ECO:0000313" key="3">
    <source>
        <dbReference type="EMBL" id="KKK36233.1"/>
    </source>
</evidence>
<dbReference type="RefSeq" id="WP_046525593.1">
    <property type="nucleotide sequence ID" value="NZ_LAYY01000036.1"/>
</dbReference>
<dbReference type="InterPro" id="IPR011105">
    <property type="entry name" value="Cell_wall_hydrolase_SleB"/>
</dbReference>
<dbReference type="InterPro" id="IPR042047">
    <property type="entry name" value="SleB_dom1"/>
</dbReference>
<feature type="domain" description="Cell wall hydrolase SleB" evidence="2">
    <location>
        <begin position="107"/>
        <end position="205"/>
    </location>
</feature>
<protein>
    <submittedName>
        <fullName evidence="3">Cell wall hydrolase</fullName>
    </submittedName>
</protein>
<dbReference type="Gene3D" id="1.10.101.10">
    <property type="entry name" value="PGBD-like superfamily/PGBD"/>
    <property type="match status" value="1"/>
</dbReference>
<dbReference type="InterPro" id="IPR002477">
    <property type="entry name" value="Peptidoglycan-bd-like"/>
</dbReference>
<organism evidence="3 4">
    <name type="scientific">Mesobacillus campisalis</name>
    <dbReference type="NCBI Taxonomy" id="1408103"/>
    <lineage>
        <taxon>Bacteria</taxon>
        <taxon>Bacillati</taxon>
        <taxon>Bacillota</taxon>
        <taxon>Bacilli</taxon>
        <taxon>Bacillales</taxon>
        <taxon>Bacillaceae</taxon>
        <taxon>Mesobacillus</taxon>
    </lineage>
</organism>
<reference evidence="3 4" key="1">
    <citation type="submission" date="2015-04" db="EMBL/GenBank/DDBJ databases">
        <title>Taxonomic description and genome sequence of Bacillus campisalis sp. nov., a novel member of the genus Bacillus isolated from solar saltern.</title>
        <authorList>
            <person name="Mathan Kumar R."/>
            <person name="Kaur G."/>
            <person name="Kumar A."/>
            <person name="Singh N.K."/>
            <person name="Kaur N."/>
            <person name="Kumar N."/>
            <person name="Mayilraj S."/>
        </authorList>
    </citation>
    <scope>NUCLEOTIDE SEQUENCE [LARGE SCALE GENOMIC DNA]</scope>
    <source>
        <strain evidence="3 4">SA2-6</strain>
    </source>
</reference>
<evidence type="ECO:0000313" key="4">
    <source>
        <dbReference type="Proteomes" id="UP000034166"/>
    </source>
</evidence>
<feature type="domain" description="Peptidoglycan binding-like" evidence="1">
    <location>
        <begin position="36"/>
        <end position="90"/>
    </location>
</feature>
<comment type="caution">
    <text evidence="3">The sequence shown here is derived from an EMBL/GenBank/DDBJ whole genome shotgun (WGS) entry which is preliminary data.</text>
</comment>
<dbReference type="AlphaFoldDB" id="A0A0M2SPQ6"/>
<dbReference type="GO" id="GO:0016787">
    <property type="term" value="F:hydrolase activity"/>
    <property type="evidence" value="ECO:0007669"/>
    <property type="project" value="UniProtKB-KW"/>
</dbReference>
<keyword evidence="4" id="KW-1185">Reference proteome</keyword>
<sequence length="206" mass="22916">MNYIKLYAAVAAVIFVFSFSQLKVEASQLLRQGSAGSDVTYIQSVLKKMGYFNTSTTGFYGNVTASAVEQFQRDFGIPATGQVGPQTTAMINNAVRMAHVVHGEARGENYEGQVAVAAVILNRVESKEFPDSIDQVIFQRNAFTAVNDGQYYLYPDSYAYHAVKDAFLGWDPSYGAVYYYNPGIATNQWIFTRTTIKDIGNHRFAY</sequence>